<gene>
    <name evidence="1" type="ORF">O3I_036430</name>
</gene>
<dbReference type="HOGENOM" id="CLU_2274414_0_0_11"/>
<dbReference type="Proteomes" id="UP000006304">
    <property type="component" value="Chromosome"/>
</dbReference>
<protein>
    <submittedName>
        <fullName evidence="1">Uncharacterized protein</fullName>
    </submittedName>
</protein>
<dbReference type="EMBL" id="CP003876">
    <property type="protein sequence ID" value="AFU05233.1"/>
    <property type="molecule type" value="Genomic_DNA"/>
</dbReference>
<evidence type="ECO:0000313" key="2">
    <source>
        <dbReference type="Proteomes" id="UP000006304"/>
    </source>
</evidence>
<reference evidence="1 2" key="1">
    <citation type="journal article" date="2012" name="J. Bacteriol.">
        <title>Complete genome sequence of Nocardia brasiliensis HUJEG-1.</title>
        <authorList>
            <person name="Vera-Cabrera L."/>
            <person name="Ortiz-Lopez R."/>
            <person name="Elizondo-Gonzalez R."/>
            <person name="Perez-Maya A.A."/>
            <person name="Ocampo-Candiani J."/>
        </authorList>
    </citation>
    <scope>NUCLEOTIDE SEQUENCE [LARGE SCALE GENOMIC DNA]</scope>
    <source>
        <strain evidence="2">ATCC 700358</strain>
    </source>
</reference>
<accession>K0EZ48</accession>
<keyword evidence="2" id="KW-1185">Reference proteome</keyword>
<dbReference type="AlphaFoldDB" id="K0EZ48"/>
<name>K0EZ48_NOCB7</name>
<dbReference type="KEGG" id="nbr:O3I_036430"/>
<sequence>MRSAPRPFEAMGVATMSTAVAPICLCVVGGADGYQASAEGRGFVGFLSFTGPGIDRDLSSSATEADPSWIVHGIGRGRVCVVAYQKDGRRFNHIAVECWNVD</sequence>
<evidence type="ECO:0000313" key="1">
    <source>
        <dbReference type="EMBL" id="AFU05233.1"/>
    </source>
</evidence>
<organism evidence="1 2">
    <name type="scientific">Nocardia brasiliensis (strain ATCC 700358 / HUJEG-1)</name>
    <dbReference type="NCBI Taxonomy" id="1133849"/>
    <lineage>
        <taxon>Bacteria</taxon>
        <taxon>Bacillati</taxon>
        <taxon>Actinomycetota</taxon>
        <taxon>Actinomycetes</taxon>
        <taxon>Mycobacteriales</taxon>
        <taxon>Nocardiaceae</taxon>
        <taxon>Nocardia</taxon>
    </lineage>
</organism>
<proteinExistence type="predicted"/>